<proteinExistence type="predicted"/>
<dbReference type="EMBL" id="PQFF01000019">
    <property type="protein sequence ID" value="RHZ88736.1"/>
    <property type="molecule type" value="Genomic_DNA"/>
</dbReference>
<comment type="caution">
    <text evidence="2">The sequence shown here is derived from an EMBL/GenBank/DDBJ whole genome shotgun (WGS) entry which is preliminary data.</text>
</comment>
<accession>A0A397JRS2</accession>
<organism evidence="2 3">
    <name type="scientific">Diversispora epigaea</name>
    <dbReference type="NCBI Taxonomy" id="1348612"/>
    <lineage>
        <taxon>Eukaryota</taxon>
        <taxon>Fungi</taxon>
        <taxon>Fungi incertae sedis</taxon>
        <taxon>Mucoromycota</taxon>
        <taxon>Glomeromycotina</taxon>
        <taxon>Glomeromycetes</taxon>
        <taxon>Diversisporales</taxon>
        <taxon>Diversisporaceae</taxon>
        <taxon>Diversispora</taxon>
    </lineage>
</organism>
<dbReference type="Gene3D" id="2.20.25.10">
    <property type="match status" value="1"/>
</dbReference>
<sequence length="57" mass="6365">MFPSSSSNIPFQTSTTKTNNNRIVKPNLKLIEEFASGNMVCGECGLVLDDRIIEYIK</sequence>
<dbReference type="AlphaFoldDB" id="A0A397JRS2"/>
<dbReference type="Pfam" id="PF08271">
    <property type="entry name" value="Zn_Ribbon_TF"/>
    <property type="match status" value="1"/>
</dbReference>
<evidence type="ECO:0000313" key="3">
    <source>
        <dbReference type="Proteomes" id="UP000266861"/>
    </source>
</evidence>
<reference evidence="2 3" key="1">
    <citation type="submission" date="2018-08" db="EMBL/GenBank/DDBJ databases">
        <title>Genome and evolution of the arbuscular mycorrhizal fungus Diversispora epigaea (formerly Glomus versiforme) and its bacterial endosymbionts.</title>
        <authorList>
            <person name="Sun X."/>
            <person name="Fei Z."/>
            <person name="Harrison M."/>
        </authorList>
    </citation>
    <scope>NUCLEOTIDE SEQUENCE [LARGE SCALE GENOMIC DNA]</scope>
    <source>
        <strain evidence="2 3">IT104</strain>
    </source>
</reference>
<protein>
    <recommendedName>
        <fullName evidence="1">TFIIB-type domain-containing protein</fullName>
    </recommendedName>
</protein>
<gene>
    <name evidence="2" type="ORF">Glove_21g105</name>
</gene>
<feature type="domain" description="TFIIB-type" evidence="1">
    <location>
        <begin position="30"/>
        <end position="55"/>
    </location>
</feature>
<dbReference type="InterPro" id="IPR013137">
    <property type="entry name" value="Znf_TFIIB"/>
</dbReference>
<evidence type="ECO:0000259" key="1">
    <source>
        <dbReference type="Pfam" id="PF08271"/>
    </source>
</evidence>
<dbReference type="Proteomes" id="UP000266861">
    <property type="component" value="Unassembled WGS sequence"/>
</dbReference>
<evidence type="ECO:0000313" key="2">
    <source>
        <dbReference type="EMBL" id="RHZ88736.1"/>
    </source>
</evidence>
<dbReference type="SUPFAM" id="SSF57783">
    <property type="entry name" value="Zinc beta-ribbon"/>
    <property type="match status" value="1"/>
</dbReference>
<keyword evidence="3" id="KW-1185">Reference proteome</keyword>
<name>A0A397JRS2_9GLOM</name>